<gene>
    <name evidence="1" type="ORF">FGD71_003600</name>
</gene>
<proteinExistence type="predicted"/>
<protein>
    <recommendedName>
        <fullName evidence="3">Sigma-70 family RNA polymerase sigma factor</fullName>
    </recommendedName>
</protein>
<reference evidence="1 2" key="1">
    <citation type="submission" date="2019-06" db="EMBL/GenBank/DDBJ databases">
        <title>Streptomyces sporangiiformans sp. nov., a novel actinomycete isolated from soil in Mount Song.</title>
        <authorList>
            <person name="Han L."/>
        </authorList>
    </citation>
    <scope>NUCLEOTIDE SEQUENCE [LARGE SCALE GENOMIC DNA]</scope>
    <source>
        <strain evidence="1 2">NEAU-SSA 1</strain>
    </source>
</reference>
<dbReference type="AlphaFoldDB" id="A0A505DQM7"/>
<dbReference type="RefSeq" id="WP_140935815.1">
    <property type="nucleotide sequence ID" value="NZ_QXMJ01000046.1"/>
</dbReference>
<sequence length="153" mass="16363">MSSGPLDYAAFRERTYHGYLRYAVARTGRYDTAAQVVDALFDDLVAVWPRVLSSAGPAAVVWHLLRSALARHAPCCCSAVAAGLAHHLLSPSYADALVLRHALELSRDDAADLMGVKSEEMGALVAVAERAAPPWLLALLRHTALGCGPELCL</sequence>
<evidence type="ECO:0000313" key="2">
    <source>
        <dbReference type="Proteomes" id="UP000317378"/>
    </source>
</evidence>
<dbReference type="Gene3D" id="1.20.140.160">
    <property type="match status" value="1"/>
</dbReference>
<dbReference type="EMBL" id="VCHX02000046">
    <property type="protein sequence ID" value="TPQ23505.1"/>
    <property type="molecule type" value="Genomic_DNA"/>
</dbReference>
<comment type="caution">
    <text evidence="1">The sequence shown here is derived from an EMBL/GenBank/DDBJ whole genome shotgun (WGS) entry which is preliminary data.</text>
</comment>
<evidence type="ECO:0008006" key="3">
    <source>
        <dbReference type="Google" id="ProtNLM"/>
    </source>
</evidence>
<evidence type="ECO:0000313" key="1">
    <source>
        <dbReference type="EMBL" id="TPQ23505.1"/>
    </source>
</evidence>
<organism evidence="1 2">
    <name type="scientific">Streptomyces sporangiiformans</name>
    <dbReference type="NCBI Taxonomy" id="2315329"/>
    <lineage>
        <taxon>Bacteria</taxon>
        <taxon>Bacillati</taxon>
        <taxon>Actinomycetota</taxon>
        <taxon>Actinomycetes</taxon>
        <taxon>Kitasatosporales</taxon>
        <taxon>Streptomycetaceae</taxon>
        <taxon>Streptomyces</taxon>
    </lineage>
</organism>
<name>A0A505DQM7_9ACTN</name>
<dbReference type="Proteomes" id="UP000317378">
    <property type="component" value="Unassembled WGS sequence"/>
</dbReference>
<keyword evidence="2" id="KW-1185">Reference proteome</keyword>
<accession>A0A505DQM7</accession>